<dbReference type="HOGENOM" id="CLU_1088909_0_0_7"/>
<keyword evidence="2" id="KW-1133">Transmembrane helix</keyword>
<evidence type="ECO:0000313" key="3">
    <source>
        <dbReference type="EMBL" id="ACY17845.1"/>
    </source>
</evidence>
<protein>
    <recommendedName>
        <fullName evidence="5">DUF2007 domain-containing protein</fullName>
    </recommendedName>
</protein>
<organism evidence="3 4">
    <name type="scientific">Haliangium ochraceum (strain DSM 14365 / JCM 11303 / SMP-2)</name>
    <dbReference type="NCBI Taxonomy" id="502025"/>
    <lineage>
        <taxon>Bacteria</taxon>
        <taxon>Pseudomonadati</taxon>
        <taxon>Myxococcota</taxon>
        <taxon>Polyangia</taxon>
        <taxon>Haliangiales</taxon>
        <taxon>Kofleriaceae</taxon>
        <taxon>Haliangium</taxon>
    </lineage>
</organism>
<proteinExistence type="predicted"/>
<dbReference type="KEGG" id="hoh:Hoch_5361"/>
<name>D0LYH9_HALO1</name>
<dbReference type="EMBL" id="CP001804">
    <property type="protein sequence ID" value="ACY17845.1"/>
    <property type="molecule type" value="Genomic_DNA"/>
</dbReference>
<evidence type="ECO:0000256" key="2">
    <source>
        <dbReference type="SAM" id="Phobius"/>
    </source>
</evidence>
<dbReference type="AlphaFoldDB" id="D0LYH9"/>
<feature type="transmembrane region" description="Helical" evidence="2">
    <location>
        <begin position="179"/>
        <end position="199"/>
    </location>
</feature>
<feature type="region of interest" description="Disordered" evidence="1">
    <location>
        <begin position="87"/>
        <end position="123"/>
    </location>
</feature>
<feature type="transmembrane region" description="Helical" evidence="2">
    <location>
        <begin position="152"/>
        <end position="173"/>
    </location>
</feature>
<gene>
    <name evidence="3" type="ordered locus">Hoch_5361</name>
</gene>
<sequence length="255" mass="26851">MQEHFVIVHRSSDPIQTDMLGALLRENGIAARVMGTRHGAAIGVGQNILQVHISVPQSQAGAATDFLEAFFEEDGAELIEQYIQHSDFAGDEDDDEARERAARWGDEDEDEDEADAPSRAAPAGSHNATAALASLLFLGGAHFYTRRPITGAMLALGQLAALLLALTTCLPRASAHTPTWLIALSPLLLMDLVGGQLAARARRRGEVLSRMRQGVLGAVFLAAAGVLLALATAALPGFEDERALSGATPAPCAAL</sequence>
<dbReference type="RefSeq" id="WP_012830437.1">
    <property type="nucleotide sequence ID" value="NC_013440.1"/>
</dbReference>
<keyword evidence="2" id="KW-0812">Transmembrane</keyword>
<keyword evidence="4" id="KW-1185">Reference proteome</keyword>
<evidence type="ECO:0000256" key="1">
    <source>
        <dbReference type="SAM" id="MobiDB-lite"/>
    </source>
</evidence>
<reference evidence="3 4" key="1">
    <citation type="journal article" date="2010" name="Stand. Genomic Sci.">
        <title>Complete genome sequence of Haliangium ochraceum type strain (SMP-2).</title>
        <authorList>
            <consortium name="US DOE Joint Genome Institute (JGI-PGF)"/>
            <person name="Ivanova N."/>
            <person name="Daum C."/>
            <person name="Lang E."/>
            <person name="Abt B."/>
            <person name="Kopitz M."/>
            <person name="Saunders E."/>
            <person name="Lapidus A."/>
            <person name="Lucas S."/>
            <person name="Glavina Del Rio T."/>
            <person name="Nolan M."/>
            <person name="Tice H."/>
            <person name="Copeland A."/>
            <person name="Cheng J.F."/>
            <person name="Chen F."/>
            <person name="Bruce D."/>
            <person name="Goodwin L."/>
            <person name="Pitluck S."/>
            <person name="Mavromatis K."/>
            <person name="Pati A."/>
            <person name="Mikhailova N."/>
            <person name="Chen A."/>
            <person name="Palaniappan K."/>
            <person name="Land M."/>
            <person name="Hauser L."/>
            <person name="Chang Y.J."/>
            <person name="Jeffries C.D."/>
            <person name="Detter J.C."/>
            <person name="Brettin T."/>
            <person name="Rohde M."/>
            <person name="Goker M."/>
            <person name="Bristow J."/>
            <person name="Markowitz V."/>
            <person name="Eisen J.A."/>
            <person name="Hugenholtz P."/>
            <person name="Kyrpides N.C."/>
            <person name="Klenk H.P."/>
        </authorList>
    </citation>
    <scope>NUCLEOTIDE SEQUENCE [LARGE SCALE GENOMIC DNA]</scope>
    <source>
        <strain evidence="4">DSM 14365 / CIP 107738 / JCM 11303 / AJ 13395 / SMP-2</strain>
    </source>
</reference>
<dbReference type="Proteomes" id="UP000001880">
    <property type="component" value="Chromosome"/>
</dbReference>
<feature type="compositionally biased region" description="Acidic residues" evidence="1">
    <location>
        <begin position="106"/>
        <end position="115"/>
    </location>
</feature>
<evidence type="ECO:0008006" key="5">
    <source>
        <dbReference type="Google" id="ProtNLM"/>
    </source>
</evidence>
<keyword evidence="2" id="KW-0472">Membrane</keyword>
<evidence type="ECO:0000313" key="4">
    <source>
        <dbReference type="Proteomes" id="UP000001880"/>
    </source>
</evidence>
<feature type="transmembrane region" description="Helical" evidence="2">
    <location>
        <begin position="215"/>
        <end position="235"/>
    </location>
</feature>
<accession>D0LYH9</accession>